<accession>A0A151WWP8</accession>
<sequence length="66" mass="7524">MGTARFSVVSNRIRRGHAGDPSRGILAGDDTWLLQRRDGHQIDFSPLRPSFRDLCLTIAIEYRVRV</sequence>
<gene>
    <name evidence="1" type="ORF">ALC60_08699</name>
</gene>
<organism evidence="1 2">
    <name type="scientific">Mycetomoellerius zeteki</name>
    <dbReference type="NCBI Taxonomy" id="64791"/>
    <lineage>
        <taxon>Eukaryota</taxon>
        <taxon>Metazoa</taxon>
        <taxon>Ecdysozoa</taxon>
        <taxon>Arthropoda</taxon>
        <taxon>Hexapoda</taxon>
        <taxon>Insecta</taxon>
        <taxon>Pterygota</taxon>
        <taxon>Neoptera</taxon>
        <taxon>Endopterygota</taxon>
        <taxon>Hymenoptera</taxon>
        <taxon>Apocrita</taxon>
        <taxon>Aculeata</taxon>
        <taxon>Formicoidea</taxon>
        <taxon>Formicidae</taxon>
        <taxon>Myrmicinae</taxon>
        <taxon>Mycetomoellerius</taxon>
    </lineage>
</organism>
<proteinExistence type="predicted"/>
<reference evidence="1 2" key="1">
    <citation type="submission" date="2015-09" db="EMBL/GenBank/DDBJ databases">
        <title>Trachymyrmex zeteki WGS genome.</title>
        <authorList>
            <person name="Nygaard S."/>
            <person name="Hu H."/>
            <person name="Boomsma J."/>
            <person name="Zhang G."/>
        </authorList>
    </citation>
    <scope>NUCLEOTIDE SEQUENCE [LARGE SCALE GENOMIC DNA]</scope>
    <source>
        <strain evidence="1">Tzet28-1</strain>
        <tissue evidence="1">Whole body</tissue>
    </source>
</reference>
<dbReference type="EMBL" id="KQ982691">
    <property type="protein sequence ID" value="KYQ52085.1"/>
    <property type="molecule type" value="Genomic_DNA"/>
</dbReference>
<name>A0A151WWP8_9HYME</name>
<evidence type="ECO:0000313" key="1">
    <source>
        <dbReference type="EMBL" id="KYQ52085.1"/>
    </source>
</evidence>
<protein>
    <submittedName>
        <fullName evidence="1">Uncharacterized protein</fullName>
    </submittedName>
</protein>
<dbReference type="AlphaFoldDB" id="A0A151WWP8"/>
<keyword evidence="2" id="KW-1185">Reference proteome</keyword>
<dbReference type="Proteomes" id="UP000075809">
    <property type="component" value="Unassembled WGS sequence"/>
</dbReference>
<evidence type="ECO:0000313" key="2">
    <source>
        <dbReference type="Proteomes" id="UP000075809"/>
    </source>
</evidence>